<name>A0ACB1ACK1_MELEN</name>
<accession>A0ACB1ACK1</accession>
<comment type="caution">
    <text evidence="1">The sequence shown here is derived from an EMBL/GenBank/DDBJ whole genome shotgun (WGS) entry which is preliminary data.</text>
</comment>
<organism evidence="1 2">
    <name type="scientific">Meloidogyne enterolobii</name>
    <name type="common">Root-knot nematode worm</name>
    <name type="synonym">Meloidogyne mayaguensis</name>
    <dbReference type="NCBI Taxonomy" id="390850"/>
    <lineage>
        <taxon>Eukaryota</taxon>
        <taxon>Metazoa</taxon>
        <taxon>Ecdysozoa</taxon>
        <taxon>Nematoda</taxon>
        <taxon>Chromadorea</taxon>
        <taxon>Rhabditida</taxon>
        <taxon>Tylenchina</taxon>
        <taxon>Tylenchomorpha</taxon>
        <taxon>Tylenchoidea</taxon>
        <taxon>Meloidogynidae</taxon>
        <taxon>Meloidogyninae</taxon>
        <taxon>Meloidogyne</taxon>
    </lineage>
</organism>
<evidence type="ECO:0000313" key="2">
    <source>
        <dbReference type="Proteomes" id="UP001497535"/>
    </source>
</evidence>
<gene>
    <name evidence="1" type="ORF">MENTE1834_LOCUS36715</name>
</gene>
<evidence type="ECO:0000313" key="1">
    <source>
        <dbReference type="EMBL" id="CAK5089019.1"/>
    </source>
</evidence>
<sequence>MEGQEVEQDVIQREIYQQRDLTDKQLPNEQILDKQLEKSHNQPHLKQNEIPSVNRLEEEQPTEESLEKQELIYQKEGNIQQDYSKPKEPNEEDNKINKQKENSIDEKQNETTQNKENPEKNYEANLKENNQQENLIGGNNEENITKQLDKKSLQKDKIPSDKNLEKEKEELVDKDIQNQRKEKHLIVEENTNKVGPETIQHSATDNQQKQVSLTEKEFLAAEKEKMKEKNKQKVDDVNTFKELEKQKEKQSTPKLTEEQLKELHTLIEKYPFLRNKTLNEIRGYVKIKLEEDNDYQNISTNKKEIGSGSKQKG</sequence>
<dbReference type="Proteomes" id="UP001497535">
    <property type="component" value="Unassembled WGS sequence"/>
</dbReference>
<protein>
    <submittedName>
        <fullName evidence="1">Uncharacterized protein</fullName>
    </submittedName>
</protein>
<keyword evidence="2" id="KW-1185">Reference proteome</keyword>
<dbReference type="EMBL" id="CAVMJV010000075">
    <property type="protein sequence ID" value="CAK5089019.1"/>
    <property type="molecule type" value="Genomic_DNA"/>
</dbReference>
<proteinExistence type="predicted"/>
<reference evidence="1" key="1">
    <citation type="submission" date="2023-11" db="EMBL/GenBank/DDBJ databases">
        <authorList>
            <person name="Poullet M."/>
        </authorList>
    </citation>
    <scope>NUCLEOTIDE SEQUENCE</scope>
    <source>
        <strain evidence="1">E1834</strain>
    </source>
</reference>